<dbReference type="VEuPathDB" id="FungiDB:HCDG_05737"/>
<protein>
    <submittedName>
        <fullName evidence="2">Uncharacterized protein</fullName>
    </submittedName>
</protein>
<sequence>MTSQPAPDIRQRGQPTNKSRPVSPLRQHSKNENNKLGEARYTSSRRRRPDIKMKPNPEFKQCSRVVPCPLHWESANLTANCAPPSTYPSSKQGISYVKVYTEVFSFGIYVAPGSVPVFGADTYMYCTCTSMSFVVSADTAPSA</sequence>
<accession>C6HHQ6</accession>
<feature type="region of interest" description="Disordered" evidence="1">
    <location>
        <begin position="1"/>
        <end position="57"/>
    </location>
</feature>
<evidence type="ECO:0000313" key="3">
    <source>
        <dbReference type="Proteomes" id="UP000002624"/>
    </source>
</evidence>
<evidence type="ECO:0000256" key="1">
    <source>
        <dbReference type="SAM" id="MobiDB-lite"/>
    </source>
</evidence>
<gene>
    <name evidence="2" type="ORF">HCDG_05737</name>
</gene>
<dbReference type="EMBL" id="GG692427">
    <property type="protein sequence ID" value="EER40340.1"/>
    <property type="molecule type" value="Genomic_DNA"/>
</dbReference>
<dbReference type="AlphaFoldDB" id="C6HHQ6"/>
<feature type="compositionally biased region" description="Basic and acidic residues" evidence="1">
    <location>
        <begin position="29"/>
        <end position="38"/>
    </location>
</feature>
<evidence type="ECO:0000313" key="2">
    <source>
        <dbReference type="EMBL" id="EER40340.1"/>
    </source>
</evidence>
<name>C6HHQ6_AJECH</name>
<organism evidence="2 3">
    <name type="scientific">Ajellomyces capsulatus (strain H143)</name>
    <name type="common">Darling's disease fungus</name>
    <name type="synonym">Histoplasma capsulatum</name>
    <dbReference type="NCBI Taxonomy" id="544712"/>
    <lineage>
        <taxon>Eukaryota</taxon>
        <taxon>Fungi</taxon>
        <taxon>Dikarya</taxon>
        <taxon>Ascomycota</taxon>
        <taxon>Pezizomycotina</taxon>
        <taxon>Eurotiomycetes</taxon>
        <taxon>Eurotiomycetidae</taxon>
        <taxon>Onygenales</taxon>
        <taxon>Ajellomycetaceae</taxon>
        <taxon>Histoplasma</taxon>
    </lineage>
</organism>
<proteinExistence type="predicted"/>
<reference evidence="3" key="1">
    <citation type="submission" date="2009-05" db="EMBL/GenBank/DDBJ databases">
        <title>The genome sequence of Ajellomyces capsulatus strain H143.</title>
        <authorList>
            <person name="Champion M."/>
            <person name="Cuomo C.A."/>
            <person name="Ma L.-J."/>
            <person name="Henn M.R."/>
            <person name="Sil A."/>
            <person name="Goldman B."/>
            <person name="Young S.K."/>
            <person name="Kodira C.D."/>
            <person name="Zeng Q."/>
            <person name="Koehrsen M."/>
            <person name="Alvarado L."/>
            <person name="Berlin A.M."/>
            <person name="Borenstein D."/>
            <person name="Chen Z."/>
            <person name="Engels R."/>
            <person name="Freedman E."/>
            <person name="Gellesch M."/>
            <person name="Goldberg J."/>
            <person name="Griggs A."/>
            <person name="Gujja S."/>
            <person name="Heiman D.I."/>
            <person name="Hepburn T.A."/>
            <person name="Howarth C."/>
            <person name="Jen D."/>
            <person name="Larson L."/>
            <person name="Lewis B."/>
            <person name="Mehta T."/>
            <person name="Park D."/>
            <person name="Pearson M."/>
            <person name="Roberts A."/>
            <person name="Saif S."/>
            <person name="Shea T.D."/>
            <person name="Shenoy N."/>
            <person name="Sisk P."/>
            <person name="Stolte C."/>
            <person name="Sykes S."/>
            <person name="Walk T."/>
            <person name="White J."/>
            <person name="Yandava C."/>
            <person name="Klein B."/>
            <person name="McEwen J.G."/>
            <person name="Puccia R."/>
            <person name="Goldman G.H."/>
            <person name="Felipe M.S."/>
            <person name="Nino-Vega G."/>
            <person name="San-Blas G."/>
            <person name="Taylor J.W."/>
            <person name="Mendoza L."/>
            <person name="Galagan J.E."/>
            <person name="Nusbaum C."/>
            <person name="Birren B.W."/>
        </authorList>
    </citation>
    <scope>NUCLEOTIDE SEQUENCE [LARGE SCALE GENOMIC DNA]</scope>
    <source>
        <strain evidence="3">H143</strain>
    </source>
</reference>
<dbReference type="HOGENOM" id="CLU_1805643_0_0_1"/>
<dbReference type="Proteomes" id="UP000002624">
    <property type="component" value="Unassembled WGS sequence"/>
</dbReference>